<dbReference type="EMBL" id="MN740969">
    <property type="protein sequence ID" value="QHU20533.1"/>
    <property type="molecule type" value="Genomic_DNA"/>
</dbReference>
<organism evidence="2">
    <name type="scientific">viral metagenome</name>
    <dbReference type="NCBI Taxonomy" id="1070528"/>
    <lineage>
        <taxon>unclassified sequences</taxon>
        <taxon>metagenomes</taxon>
        <taxon>organismal metagenomes</taxon>
    </lineage>
</organism>
<name>A0A6C0KTE2_9ZZZZ</name>
<dbReference type="AlphaFoldDB" id="A0A6C0KTE2"/>
<feature type="compositionally biased region" description="Basic and acidic residues" evidence="1">
    <location>
        <begin position="420"/>
        <end position="429"/>
    </location>
</feature>
<feature type="compositionally biased region" description="Basic residues" evidence="1">
    <location>
        <begin position="459"/>
        <end position="472"/>
    </location>
</feature>
<proteinExistence type="predicted"/>
<accession>A0A6C0KTE2</accession>
<evidence type="ECO:0000256" key="1">
    <source>
        <dbReference type="SAM" id="MobiDB-lite"/>
    </source>
</evidence>
<feature type="compositionally biased region" description="Low complexity" evidence="1">
    <location>
        <begin position="358"/>
        <end position="367"/>
    </location>
</feature>
<evidence type="ECO:0000313" key="2">
    <source>
        <dbReference type="EMBL" id="QHU20533.1"/>
    </source>
</evidence>
<feature type="region of interest" description="Disordered" evidence="1">
    <location>
        <begin position="358"/>
        <end position="472"/>
    </location>
</feature>
<protein>
    <submittedName>
        <fullName evidence="2">Uncharacterized protein</fullName>
    </submittedName>
</protein>
<sequence length="472" mass="53367">MAAESDLDQDIRELCREKPCVQKYTDAQTGQIIDCPRRFQLTAAAFRQSCYVAEGDDAAFFAALKGYDPQGEEISKILIGFEKVLKNEGEHFRALLHAPFQSLQPLDPNTPINIHEEFVTNPSFQYCGNRLCAYYMQSKHPVGKDLIHHGIFHISLHKSYSRYIKGTKGKAFACAAWPRHDNSQGAFHYKIDRRTSTQRFPEKYLPYREFVLNSNGTIGESANGFRHNLRLLTNDPEINSYLTDDLVLLHEYIYLQFIHYWNRCINLLSKKEKLPTASSSMTQARLSQIKANMVQSVKMLGPLLPAIQSNDNILAYSPSLKQSFESIHSAYEENKRKKDSLKGTAKIVPRSFAPASAAAAAASSPRSTVRRSSSRGSPTRERRNTSRSPRRPGSPRSSSRRSSSRRPGSPRSSSRKVSARRPDFRDSSPRRMASSPRYTLRKHSPKASAASSNFEYTVKQKKGNQQKGKPKK</sequence>
<reference evidence="2" key="1">
    <citation type="journal article" date="2020" name="Nature">
        <title>Giant virus diversity and host interactions through global metagenomics.</title>
        <authorList>
            <person name="Schulz F."/>
            <person name="Roux S."/>
            <person name="Paez-Espino D."/>
            <person name="Jungbluth S."/>
            <person name="Walsh D.A."/>
            <person name="Denef V.J."/>
            <person name="McMahon K.D."/>
            <person name="Konstantinidis K.T."/>
            <person name="Eloe-Fadrosh E.A."/>
            <person name="Kyrpides N.C."/>
            <person name="Woyke T."/>
        </authorList>
    </citation>
    <scope>NUCLEOTIDE SEQUENCE</scope>
    <source>
        <strain evidence="2">GVMAG-S-3300013093-109</strain>
    </source>
</reference>